<gene>
    <name evidence="1" type="ORF">AAS23_gp15</name>
</gene>
<accession>A0A3S9U7T1</accession>
<proteinExistence type="predicted"/>
<evidence type="ECO:0000313" key="2">
    <source>
        <dbReference type="Proteomes" id="UP000288641"/>
    </source>
</evidence>
<keyword evidence="2" id="KW-1185">Reference proteome</keyword>
<dbReference type="InterPro" id="IPR014915">
    <property type="entry name" value="Phage_TLS_TfmB"/>
</dbReference>
<organism evidence="1 2">
    <name type="scientific">Pantoea phage vB_PagS_AAS23</name>
    <dbReference type="NCBI Taxonomy" id="2499073"/>
    <lineage>
        <taxon>Viruses</taxon>
        <taxon>Duplodnaviria</taxon>
        <taxon>Heunggongvirae</taxon>
        <taxon>Uroviricota</taxon>
        <taxon>Caudoviricetes</taxon>
        <taxon>Drexlerviridae</taxon>
        <taxon>Sauletekiovirus</taxon>
        <taxon>Sauletekiovirus AAS23</taxon>
    </lineage>
</organism>
<dbReference type="Proteomes" id="UP000288641">
    <property type="component" value="Segment"/>
</dbReference>
<name>A0A3S9U7T1_9CAUD</name>
<evidence type="ECO:0000313" key="1">
    <source>
        <dbReference type="EMBL" id="AZS06328.1"/>
    </source>
</evidence>
<dbReference type="Pfam" id="PF08809">
    <property type="entry name" value="DUF1799"/>
    <property type="match status" value="1"/>
</dbReference>
<reference evidence="1 2" key="1">
    <citation type="submission" date="2018-10" db="EMBL/GenBank/DDBJ databases">
        <title>Complete genome sequence of Pantoea phage vB_PagS_AAS23.</title>
        <authorList>
            <person name="Truncaite L."/>
            <person name="Simoliuniene M."/>
            <person name="Kazlauskas D."/>
            <person name="Meskys R."/>
            <person name="Simoliunas E."/>
        </authorList>
    </citation>
    <scope>NUCLEOTIDE SEQUENCE [LARGE SCALE GENOMIC DNA]</scope>
    <source>
        <strain evidence="1">AAS23</strain>
    </source>
</reference>
<sequence>MSRDDYDSDDDNLEEVPFFSDMHDSWDLFLAMSTQWNYGPDGIPTGINYNSFHTVAKIYRIECEETAFNDLRIMEQQAINIIRNGKRP</sequence>
<evidence type="ECO:0008006" key="3">
    <source>
        <dbReference type="Google" id="ProtNLM"/>
    </source>
</evidence>
<dbReference type="EMBL" id="MK095606">
    <property type="protein sequence ID" value="AZS06328.1"/>
    <property type="molecule type" value="Genomic_DNA"/>
</dbReference>
<protein>
    <recommendedName>
        <fullName evidence="3">Phage protein</fullName>
    </recommendedName>
</protein>